<sequence length="314" mass="33095">MTATLLDKLRTADRATADRFFAETPAEELVAAVAAADDDQLLQLIGQEEVRAAAVPGILRRMEEYADADRLAAVSGMVRFDLRRNGRLLESHAIRLDHGTVGLVVDPEAAAGADVVLTTSLLRFVRLVSGQRNAGLEYLCGGLDVEGDALLALSVGAVFRVPGHTGAAVDPTALDPDAVARAVGEASTDHLRRVMAGGFRPIVLEEVFRRLPSFVDGRRAARLDLTVGFRLGGGPGEPDRYVVALREGAAVVTRGDEGHRDATIVCEAHDFLRLATGHLGAVAGVLKGRLGVKGDKSKALQLASVIQFPAGADA</sequence>
<dbReference type="PANTHER" id="PTHR10094:SF25">
    <property type="entry name" value="SCP2 STEROL-BINDING DOMAIN-CONTAINING PROTEIN 1"/>
    <property type="match status" value="1"/>
</dbReference>
<dbReference type="Gene3D" id="3.30.1050.10">
    <property type="entry name" value="SCP2 sterol-binding domain"/>
    <property type="match status" value="2"/>
</dbReference>
<organism evidence="2 3">
    <name type="scientific">Nocardioides oceani</name>
    <dbReference type="NCBI Taxonomy" id="3058369"/>
    <lineage>
        <taxon>Bacteria</taxon>
        <taxon>Bacillati</taxon>
        <taxon>Actinomycetota</taxon>
        <taxon>Actinomycetes</taxon>
        <taxon>Propionibacteriales</taxon>
        <taxon>Nocardioidaceae</taxon>
        <taxon>Nocardioides</taxon>
    </lineage>
</organism>
<dbReference type="InterPro" id="IPR036527">
    <property type="entry name" value="SCP2_sterol-bd_dom_sf"/>
</dbReference>
<name>A0ABT8FLC4_9ACTN</name>
<feature type="domain" description="SCP2" evidence="1">
    <location>
        <begin position="60"/>
        <end position="159"/>
    </location>
</feature>
<dbReference type="PANTHER" id="PTHR10094">
    <property type="entry name" value="STEROL CARRIER PROTEIN 2 SCP-2 FAMILY PROTEIN"/>
    <property type="match status" value="1"/>
</dbReference>
<dbReference type="EMBL" id="JAUHJQ010000012">
    <property type="protein sequence ID" value="MDN4175316.1"/>
    <property type="molecule type" value="Genomic_DNA"/>
</dbReference>
<evidence type="ECO:0000313" key="3">
    <source>
        <dbReference type="Proteomes" id="UP001168620"/>
    </source>
</evidence>
<dbReference type="RefSeq" id="WP_300954544.1">
    <property type="nucleotide sequence ID" value="NZ_JAUHJQ010000012.1"/>
</dbReference>
<protein>
    <submittedName>
        <fullName evidence="2">SCP2 sterol-binding domain-containing protein</fullName>
    </submittedName>
</protein>
<dbReference type="Pfam" id="PF02036">
    <property type="entry name" value="SCP2"/>
    <property type="match status" value="2"/>
</dbReference>
<reference evidence="2" key="1">
    <citation type="submission" date="2023-06" db="EMBL/GenBank/DDBJ databases">
        <title>Draft genome sequence of Nocardioides sp. SOB77.</title>
        <authorList>
            <person name="Zhang G."/>
        </authorList>
    </citation>
    <scope>NUCLEOTIDE SEQUENCE</scope>
    <source>
        <strain evidence="2">SOB77</strain>
    </source>
</reference>
<comment type="caution">
    <text evidence="2">The sequence shown here is derived from an EMBL/GenBank/DDBJ whole genome shotgun (WGS) entry which is preliminary data.</text>
</comment>
<dbReference type="SUPFAM" id="SSF55718">
    <property type="entry name" value="SCP-like"/>
    <property type="match status" value="2"/>
</dbReference>
<gene>
    <name evidence="2" type="ORF">QWY28_20290</name>
</gene>
<dbReference type="InterPro" id="IPR003033">
    <property type="entry name" value="SCP2_sterol-bd_dom"/>
</dbReference>
<dbReference type="Proteomes" id="UP001168620">
    <property type="component" value="Unassembled WGS sequence"/>
</dbReference>
<feature type="domain" description="SCP2" evidence="1">
    <location>
        <begin position="216"/>
        <end position="306"/>
    </location>
</feature>
<keyword evidence="3" id="KW-1185">Reference proteome</keyword>
<proteinExistence type="predicted"/>
<evidence type="ECO:0000313" key="2">
    <source>
        <dbReference type="EMBL" id="MDN4175316.1"/>
    </source>
</evidence>
<evidence type="ECO:0000259" key="1">
    <source>
        <dbReference type="Pfam" id="PF02036"/>
    </source>
</evidence>
<accession>A0ABT8FLC4</accession>